<dbReference type="AlphaFoldDB" id="A0A183KDU5"/>
<dbReference type="WBParaSite" id="SCUD_0001319001-mRNA-1">
    <property type="protein sequence ID" value="SCUD_0001319001-mRNA-1"/>
    <property type="gene ID" value="SCUD_0001319001"/>
</dbReference>
<evidence type="ECO:0000313" key="3">
    <source>
        <dbReference type="Proteomes" id="UP000279833"/>
    </source>
</evidence>
<keyword evidence="3" id="KW-1185">Reference proteome</keyword>
<organism evidence="4">
    <name type="scientific">Schistosoma curassoni</name>
    <dbReference type="NCBI Taxonomy" id="6186"/>
    <lineage>
        <taxon>Eukaryota</taxon>
        <taxon>Metazoa</taxon>
        <taxon>Spiralia</taxon>
        <taxon>Lophotrochozoa</taxon>
        <taxon>Platyhelminthes</taxon>
        <taxon>Trematoda</taxon>
        <taxon>Digenea</taxon>
        <taxon>Strigeidida</taxon>
        <taxon>Schistosomatoidea</taxon>
        <taxon>Schistosomatidae</taxon>
        <taxon>Schistosoma</taxon>
    </lineage>
</organism>
<accession>A0A183KDU5</accession>
<gene>
    <name evidence="2" type="ORF">SCUD_LOCUS13187</name>
</gene>
<proteinExistence type="predicted"/>
<evidence type="ECO:0000256" key="1">
    <source>
        <dbReference type="SAM" id="MobiDB-lite"/>
    </source>
</evidence>
<reference evidence="4" key="1">
    <citation type="submission" date="2016-06" db="UniProtKB">
        <authorList>
            <consortium name="WormBaseParasite"/>
        </authorList>
    </citation>
    <scope>IDENTIFICATION</scope>
</reference>
<reference evidence="2 3" key="2">
    <citation type="submission" date="2018-11" db="EMBL/GenBank/DDBJ databases">
        <authorList>
            <consortium name="Pathogen Informatics"/>
        </authorList>
    </citation>
    <scope>NUCLEOTIDE SEQUENCE [LARGE SCALE GENOMIC DNA]</scope>
    <source>
        <strain evidence="2">Dakar</strain>
        <strain evidence="3">Dakar, Senegal</strain>
    </source>
</reference>
<feature type="region of interest" description="Disordered" evidence="1">
    <location>
        <begin position="1"/>
        <end position="24"/>
    </location>
</feature>
<sequence length="39" mass="4385">MAVHLDTFSSCNLGSDPRADKPRSPSLVEFKFICHNFCN</sequence>
<dbReference type="EMBL" id="UZAK01035685">
    <property type="protein sequence ID" value="VDP51683.1"/>
    <property type="molecule type" value="Genomic_DNA"/>
</dbReference>
<dbReference type="Proteomes" id="UP000279833">
    <property type="component" value="Unassembled WGS sequence"/>
</dbReference>
<evidence type="ECO:0000313" key="2">
    <source>
        <dbReference type="EMBL" id="VDP51683.1"/>
    </source>
</evidence>
<name>A0A183KDU5_9TREM</name>
<evidence type="ECO:0000313" key="4">
    <source>
        <dbReference type="WBParaSite" id="SCUD_0001319001-mRNA-1"/>
    </source>
</evidence>
<protein>
    <submittedName>
        <fullName evidence="2 4">Uncharacterized protein</fullName>
    </submittedName>
</protein>